<feature type="domain" description="PAS" evidence="2">
    <location>
        <begin position="231"/>
        <end position="267"/>
    </location>
</feature>
<feature type="domain" description="EAL" evidence="4">
    <location>
        <begin position="494"/>
        <end position="748"/>
    </location>
</feature>
<dbReference type="EMBL" id="CP058649">
    <property type="protein sequence ID" value="QUI23726.1"/>
    <property type="molecule type" value="Genomic_DNA"/>
</dbReference>
<dbReference type="CDD" id="cd01949">
    <property type="entry name" value="GGDEF"/>
    <property type="match status" value="1"/>
</dbReference>
<dbReference type="InterPro" id="IPR001610">
    <property type="entry name" value="PAC"/>
</dbReference>
<evidence type="ECO:0000259" key="4">
    <source>
        <dbReference type="PROSITE" id="PS50883"/>
    </source>
</evidence>
<dbReference type="NCBIfam" id="TIGR00254">
    <property type="entry name" value="GGDEF"/>
    <property type="match status" value="1"/>
</dbReference>
<dbReference type="KEGG" id="vpy:HZI73_16135"/>
<keyword evidence="7" id="KW-1185">Reference proteome</keyword>
<dbReference type="SMART" id="SM00086">
    <property type="entry name" value="PAC"/>
    <property type="match status" value="1"/>
</dbReference>
<reference evidence="6" key="1">
    <citation type="submission" date="2020-07" db="EMBL/GenBank/DDBJ databases">
        <title>Vallitalea pronyensis genome.</title>
        <authorList>
            <person name="Postec A."/>
        </authorList>
    </citation>
    <scope>NUCLEOTIDE SEQUENCE</scope>
    <source>
        <strain evidence="6">FatNI3</strain>
    </source>
</reference>
<protein>
    <submittedName>
        <fullName evidence="6">EAL domain-containing protein</fullName>
    </submittedName>
</protein>
<proteinExistence type="predicted"/>
<dbReference type="PROSITE" id="PS50883">
    <property type="entry name" value="EAL"/>
    <property type="match status" value="1"/>
</dbReference>
<evidence type="ECO:0000313" key="6">
    <source>
        <dbReference type="EMBL" id="QUI23726.1"/>
    </source>
</evidence>
<evidence type="ECO:0000259" key="5">
    <source>
        <dbReference type="PROSITE" id="PS50887"/>
    </source>
</evidence>
<dbReference type="SUPFAM" id="SSF55073">
    <property type="entry name" value="Nucleotide cyclase"/>
    <property type="match status" value="1"/>
</dbReference>
<dbReference type="SMART" id="SM00267">
    <property type="entry name" value="GGDEF"/>
    <property type="match status" value="1"/>
</dbReference>
<dbReference type="PROSITE" id="PS50112">
    <property type="entry name" value="PAS"/>
    <property type="match status" value="1"/>
</dbReference>
<dbReference type="InterPro" id="IPR000014">
    <property type="entry name" value="PAS"/>
</dbReference>
<dbReference type="SUPFAM" id="SSF141868">
    <property type="entry name" value="EAL domain-like"/>
    <property type="match status" value="1"/>
</dbReference>
<dbReference type="CDD" id="cd00130">
    <property type="entry name" value="PAS"/>
    <property type="match status" value="1"/>
</dbReference>
<evidence type="ECO:0000313" key="7">
    <source>
        <dbReference type="Proteomes" id="UP000683246"/>
    </source>
</evidence>
<accession>A0A8J8SHM3</accession>
<organism evidence="6 7">
    <name type="scientific">Vallitalea pronyensis</name>
    <dbReference type="NCBI Taxonomy" id="1348613"/>
    <lineage>
        <taxon>Bacteria</taxon>
        <taxon>Bacillati</taxon>
        <taxon>Bacillota</taxon>
        <taxon>Clostridia</taxon>
        <taxon>Lachnospirales</taxon>
        <taxon>Vallitaleaceae</taxon>
        <taxon>Vallitalea</taxon>
    </lineage>
</organism>
<dbReference type="Proteomes" id="UP000683246">
    <property type="component" value="Chromosome"/>
</dbReference>
<dbReference type="InterPro" id="IPR035965">
    <property type="entry name" value="PAS-like_dom_sf"/>
</dbReference>
<dbReference type="SMART" id="SM00052">
    <property type="entry name" value="EAL"/>
    <property type="match status" value="1"/>
</dbReference>
<dbReference type="InterPro" id="IPR029787">
    <property type="entry name" value="Nucleotide_cyclase"/>
</dbReference>
<evidence type="ECO:0000259" key="2">
    <source>
        <dbReference type="PROSITE" id="PS50112"/>
    </source>
</evidence>
<dbReference type="PROSITE" id="PS50887">
    <property type="entry name" value="GGDEF"/>
    <property type="match status" value="1"/>
</dbReference>
<dbReference type="InterPro" id="IPR043128">
    <property type="entry name" value="Rev_trsase/Diguanyl_cyclase"/>
</dbReference>
<feature type="domain" description="GGDEF" evidence="5">
    <location>
        <begin position="352"/>
        <end position="485"/>
    </location>
</feature>
<name>A0A8J8SHM3_9FIRM</name>
<dbReference type="InterPro" id="IPR000160">
    <property type="entry name" value="GGDEF_dom"/>
</dbReference>
<dbReference type="InterPro" id="IPR052155">
    <property type="entry name" value="Biofilm_reg_signaling"/>
</dbReference>
<gene>
    <name evidence="6" type="ORF">HZI73_16135</name>
</gene>
<keyword evidence="1" id="KW-0175">Coiled coil</keyword>
<dbReference type="Pfam" id="PF00563">
    <property type="entry name" value="EAL"/>
    <property type="match status" value="1"/>
</dbReference>
<dbReference type="InterPro" id="IPR035919">
    <property type="entry name" value="EAL_sf"/>
</dbReference>
<sequence>MFSGYAYQKIMTDQNGQPVDYEYLEINDIYAKLIGLHRDKIIGKRVSEVLPGLLEESFDWVSFFGKVALEGGSDSTIQFFKPFNRWYQVNAYSPSKGYFVEVFNDVTEIKMKELELQQKNEELGGLYEEVSASEEELRQQNEQLTQLYEEITASEEELRQQNDHVSGLYEELAASEEELSMQNQLLSKSNDIIREKEQIYRLISEASDDGIWYWELQKGKREVSVNWYSDIGISLDEFSDMNKWYELLHPDDVEEARAEFDQYLAGKSERYESTYRIRTVDGDYKWIVSRGKALFNDQGEPYIMAGAHIDITYRKIREEKIYTLAYYDSLTGLPNRAHLLEKINECLCAEHKRVAIIFMDVDNFKQINDSLGFTIGDTMLKIIGHRLENTVKGTDFIARLSGDEFAAILYDVQDDEEVLDRTRCIKSCFDEPVMIDNNSHQLGVSIGIAVYPDDGVDPKELIKNADTAMFKVKNMGKNSISFFTQEMKEEFLRRINIEKQLKRALKHQEFKLLYQPQFEMKTGKIRGFEALLRWFNPSLGFVSPVVFIPIAEETGIINDIGEWVLREACSQYKQWQEQYHFNGIISVNISPTQLKKQDFYHLVLKILEETGIPPGCLELEITENLFIDALDSTKELLNELIAIGVKISLDDFGTGYSSLSYLKSLPIDTLKIDKSFIQNTSVKGVEQEITSSVIELVRKIGLETIAEGVEDPQQIDFLYHALCDNVQGFLTGRPKPADEVAYIIKKGKVDFEQYMHRDDF</sequence>
<dbReference type="RefSeq" id="WP_212694412.1">
    <property type="nucleotide sequence ID" value="NZ_CP058649.1"/>
</dbReference>
<dbReference type="Pfam" id="PF00990">
    <property type="entry name" value="GGDEF"/>
    <property type="match status" value="1"/>
</dbReference>
<dbReference type="SUPFAM" id="SSF55785">
    <property type="entry name" value="PYP-like sensor domain (PAS domain)"/>
    <property type="match status" value="2"/>
</dbReference>
<dbReference type="PROSITE" id="PS50113">
    <property type="entry name" value="PAC"/>
    <property type="match status" value="1"/>
</dbReference>
<feature type="coiled-coil region" evidence="1">
    <location>
        <begin position="109"/>
        <end position="178"/>
    </location>
</feature>
<dbReference type="InterPro" id="IPR000700">
    <property type="entry name" value="PAS-assoc_C"/>
</dbReference>
<dbReference type="NCBIfam" id="TIGR00229">
    <property type="entry name" value="sensory_box"/>
    <property type="match status" value="1"/>
</dbReference>
<dbReference type="CDD" id="cd01948">
    <property type="entry name" value="EAL"/>
    <property type="match status" value="1"/>
</dbReference>
<dbReference type="PANTHER" id="PTHR44757">
    <property type="entry name" value="DIGUANYLATE CYCLASE DGCP"/>
    <property type="match status" value="1"/>
</dbReference>
<dbReference type="PANTHER" id="PTHR44757:SF2">
    <property type="entry name" value="BIOFILM ARCHITECTURE MAINTENANCE PROTEIN MBAA"/>
    <property type="match status" value="1"/>
</dbReference>
<feature type="domain" description="PAC" evidence="3">
    <location>
        <begin position="271"/>
        <end position="323"/>
    </location>
</feature>
<dbReference type="Gene3D" id="3.20.20.450">
    <property type="entry name" value="EAL domain"/>
    <property type="match status" value="1"/>
</dbReference>
<dbReference type="AlphaFoldDB" id="A0A8J8SHM3"/>
<evidence type="ECO:0000256" key="1">
    <source>
        <dbReference type="SAM" id="Coils"/>
    </source>
</evidence>
<dbReference type="Gene3D" id="3.30.70.270">
    <property type="match status" value="1"/>
</dbReference>
<evidence type="ECO:0000259" key="3">
    <source>
        <dbReference type="PROSITE" id="PS50113"/>
    </source>
</evidence>
<dbReference type="Pfam" id="PF08447">
    <property type="entry name" value="PAS_3"/>
    <property type="match status" value="1"/>
</dbReference>
<dbReference type="InterPro" id="IPR013655">
    <property type="entry name" value="PAS_fold_3"/>
</dbReference>
<dbReference type="Gene3D" id="3.30.450.20">
    <property type="entry name" value="PAS domain"/>
    <property type="match status" value="2"/>
</dbReference>
<dbReference type="InterPro" id="IPR001633">
    <property type="entry name" value="EAL_dom"/>
</dbReference>